<dbReference type="Gene3D" id="3.40.50.300">
    <property type="entry name" value="P-loop containing nucleotide triphosphate hydrolases"/>
    <property type="match status" value="1"/>
</dbReference>
<evidence type="ECO:0000313" key="8">
    <source>
        <dbReference type="EMBL" id="KAJ3707166.1"/>
    </source>
</evidence>
<keyword evidence="4" id="KW-0547">Nucleotide-binding</keyword>
<protein>
    <recommendedName>
        <fullName evidence="10">Disease resistance protein</fullName>
    </recommendedName>
</protein>
<keyword evidence="2" id="KW-0433">Leucine-rich repeat</keyword>
<comment type="similarity">
    <text evidence="1">Belongs to the disease resistance NB-LRR family.</text>
</comment>
<dbReference type="InterPro" id="IPR041118">
    <property type="entry name" value="Rx_N"/>
</dbReference>
<dbReference type="PANTHER" id="PTHR19338:SF73">
    <property type="entry name" value="DISEASE RESISTANCE PROTEIN RGA2-LIKE"/>
    <property type="match status" value="1"/>
</dbReference>
<dbReference type="GO" id="GO:0043531">
    <property type="term" value="F:ADP binding"/>
    <property type="evidence" value="ECO:0007669"/>
    <property type="project" value="InterPro"/>
</dbReference>
<evidence type="ECO:0000256" key="5">
    <source>
        <dbReference type="ARBA" id="ARBA00022821"/>
    </source>
</evidence>
<evidence type="ECO:0000313" key="9">
    <source>
        <dbReference type="Proteomes" id="UP001210211"/>
    </source>
</evidence>
<evidence type="ECO:0000256" key="3">
    <source>
        <dbReference type="ARBA" id="ARBA00022737"/>
    </source>
</evidence>
<dbReference type="InterPro" id="IPR002182">
    <property type="entry name" value="NB-ARC"/>
</dbReference>
<dbReference type="Pfam" id="PF00931">
    <property type="entry name" value="NB-ARC"/>
    <property type="match status" value="1"/>
</dbReference>
<comment type="caution">
    <text evidence="8">The sequence shown here is derived from an EMBL/GenBank/DDBJ whole genome shotgun (WGS) entry which is preliminary data.</text>
</comment>
<dbReference type="Pfam" id="PF18052">
    <property type="entry name" value="Rx_N"/>
    <property type="match status" value="1"/>
</dbReference>
<dbReference type="PANTHER" id="PTHR19338">
    <property type="entry name" value="TRANSLOCASE OF INNER MITOCHONDRIAL MEMBRANE 13 HOMOLOG"/>
    <property type="match status" value="1"/>
</dbReference>
<evidence type="ECO:0008006" key="10">
    <source>
        <dbReference type="Google" id="ProtNLM"/>
    </source>
</evidence>
<proteinExistence type="inferred from homology"/>
<keyword evidence="5" id="KW-0611">Plant defense</keyword>
<sequence length="219" mass="25233">MAEVLLASVLRTLTAFAFGKTIEKALSLYGIRAEVEKLIRELNYIQAFIKDVDRKHIVEERQMQWVKDVIDISYQIEDAVDIFLSECPEKFPGIRGHLACFPKKITKIPFLNEFQEDIKKIRGRICEIEEYRRRYEINILDEHKVPQPEPNLDHPIIDDSEVIGFDTDVDNIVERLFDEANKSLVVVSIVGPGGVGKTTLARKLCGRYTDSLLSRFNYC</sequence>
<dbReference type="CDD" id="cd14798">
    <property type="entry name" value="RX-CC_like"/>
    <property type="match status" value="1"/>
</dbReference>
<dbReference type="SUPFAM" id="SSF52540">
    <property type="entry name" value="P-loop containing nucleoside triphosphate hydrolases"/>
    <property type="match status" value="1"/>
</dbReference>
<evidence type="ECO:0000256" key="2">
    <source>
        <dbReference type="ARBA" id="ARBA00022614"/>
    </source>
</evidence>
<accession>A0AAD5ZZX4</accession>
<evidence type="ECO:0000256" key="1">
    <source>
        <dbReference type="ARBA" id="ARBA00008894"/>
    </source>
</evidence>
<dbReference type="Gene3D" id="1.20.5.4130">
    <property type="match status" value="1"/>
</dbReference>
<organism evidence="8 9">
    <name type="scientific">Rhynchospora tenuis</name>
    <dbReference type="NCBI Taxonomy" id="198213"/>
    <lineage>
        <taxon>Eukaryota</taxon>
        <taxon>Viridiplantae</taxon>
        <taxon>Streptophyta</taxon>
        <taxon>Embryophyta</taxon>
        <taxon>Tracheophyta</taxon>
        <taxon>Spermatophyta</taxon>
        <taxon>Magnoliopsida</taxon>
        <taxon>Liliopsida</taxon>
        <taxon>Poales</taxon>
        <taxon>Cyperaceae</taxon>
        <taxon>Cyperoideae</taxon>
        <taxon>Rhynchosporeae</taxon>
        <taxon>Rhynchospora</taxon>
    </lineage>
</organism>
<gene>
    <name evidence="8" type="ORF">LUZ61_010871</name>
</gene>
<keyword evidence="9" id="KW-1185">Reference proteome</keyword>
<dbReference type="InterPro" id="IPR027417">
    <property type="entry name" value="P-loop_NTPase"/>
</dbReference>
<dbReference type="AlphaFoldDB" id="A0AAD5ZZX4"/>
<evidence type="ECO:0000259" key="6">
    <source>
        <dbReference type="Pfam" id="PF00931"/>
    </source>
</evidence>
<evidence type="ECO:0000259" key="7">
    <source>
        <dbReference type="Pfam" id="PF18052"/>
    </source>
</evidence>
<feature type="domain" description="Disease resistance N-terminal" evidence="7">
    <location>
        <begin position="8"/>
        <end position="86"/>
    </location>
</feature>
<dbReference type="EMBL" id="JAMRDG010000001">
    <property type="protein sequence ID" value="KAJ3707166.1"/>
    <property type="molecule type" value="Genomic_DNA"/>
</dbReference>
<name>A0AAD5ZZX4_9POAL</name>
<keyword evidence="3" id="KW-0677">Repeat</keyword>
<dbReference type="GO" id="GO:0006952">
    <property type="term" value="P:defense response"/>
    <property type="evidence" value="ECO:0007669"/>
    <property type="project" value="UniProtKB-KW"/>
</dbReference>
<dbReference type="Proteomes" id="UP001210211">
    <property type="component" value="Unassembled WGS sequence"/>
</dbReference>
<evidence type="ECO:0000256" key="4">
    <source>
        <dbReference type="ARBA" id="ARBA00022741"/>
    </source>
</evidence>
<dbReference type="InterPro" id="IPR038005">
    <property type="entry name" value="RX-like_CC"/>
</dbReference>
<reference evidence="8 9" key="1">
    <citation type="journal article" date="2022" name="Cell">
        <title>Repeat-based holocentromeres influence genome architecture and karyotype evolution.</title>
        <authorList>
            <person name="Hofstatter P.G."/>
            <person name="Thangavel G."/>
            <person name="Lux T."/>
            <person name="Neumann P."/>
            <person name="Vondrak T."/>
            <person name="Novak P."/>
            <person name="Zhang M."/>
            <person name="Costa L."/>
            <person name="Castellani M."/>
            <person name="Scott A."/>
            <person name="Toegelov H."/>
            <person name="Fuchs J."/>
            <person name="Mata-Sucre Y."/>
            <person name="Dias Y."/>
            <person name="Vanzela A.L.L."/>
            <person name="Huettel B."/>
            <person name="Almeida C.C.S."/>
            <person name="Simkova H."/>
            <person name="Souza G."/>
            <person name="Pedrosa-Harand A."/>
            <person name="Macas J."/>
            <person name="Mayer K.F.X."/>
            <person name="Houben A."/>
            <person name="Marques A."/>
        </authorList>
    </citation>
    <scope>NUCLEOTIDE SEQUENCE [LARGE SCALE GENOMIC DNA]</scope>
    <source>
        <strain evidence="8">RhyTen1mFocal</strain>
    </source>
</reference>
<feature type="domain" description="NB-ARC" evidence="6">
    <location>
        <begin position="166"/>
        <end position="205"/>
    </location>
</feature>